<feature type="domain" description="Protein kinase" evidence="1">
    <location>
        <begin position="85"/>
        <end position="160"/>
    </location>
</feature>
<dbReference type="Pfam" id="PF00069">
    <property type="entry name" value="Pkinase"/>
    <property type="match status" value="1"/>
</dbReference>
<comment type="caution">
    <text evidence="2">The sequence shown here is derived from an EMBL/GenBank/DDBJ whole genome shotgun (WGS) entry which is preliminary data.</text>
</comment>
<proteinExistence type="predicted"/>
<sequence length="169" mass="19640">MNISWLIFSLETYFELKDKKSRYRIFQGQDMCLILSMNSGHLQSRWMGTISLSNYHQKCAVFLTVSDIALKSREIHWDTHVKRVLDLPDHNSLVKVEGVCVNQANLYLVHEHLTCDSLESIISSKRIENYRHGPLTTLEVASYLMDILRGMEVLHSFGVIMSFLYVVWT</sequence>
<evidence type="ECO:0000313" key="2">
    <source>
        <dbReference type="EMBL" id="KAJ8048564.1"/>
    </source>
</evidence>
<dbReference type="AlphaFoldDB" id="A0A9Q1CQ49"/>
<evidence type="ECO:0000259" key="1">
    <source>
        <dbReference type="Pfam" id="PF00069"/>
    </source>
</evidence>
<dbReference type="SUPFAM" id="SSF56112">
    <property type="entry name" value="Protein kinase-like (PK-like)"/>
    <property type="match status" value="1"/>
</dbReference>
<organism evidence="2 3">
    <name type="scientific">Holothuria leucospilota</name>
    <name type="common">Black long sea cucumber</name>
    <name type="synonym">Mertensiothuria leucospilota</name>
    <dbReference type="NCBI Taxonomy" id="206669"/>
    <lineage>
        <taxon>Eukaryota</taxon>
        <taxon>Metazoa</taxon>
        <taxon>Echinodermata</taxon>
        <taxon>Eleutherozoa</taxon>
        <taxon>Echinozoa</taxon>
        <taxon>Holothuroidea</taxon>
        <taxon>Aspidochirotacea</taxon>
        <taxon>Aspidochirotida</taxon>
        <taxon>Holothuriidae</taxon>
        <taxon>Holothuria</taxon>
    </lineage>
</organism>
<keyword evidence="3" id="KW-1185">Reference proteome</keyword>
<dbReference type="Proteomes" id="UP001152320">
    <property type="component" value="Chromosome 1"/>
</dbReference>
<dbReference type="EMBL" id="JAIZAY010000001">
    <property type="protein sequence ID" value="KAJ8048564.1"/>
    <property type="molecule type" value="Genomic_DNA"/>
</dbReference>
<dbReference type="InterPro" id="IPR000719">
    <property type="entry name" value="Prot_kinase_dom"/>
</dbReference>
<reference evidence="2" key="1">
    <citation type="submission" date="2021-10" db="EMBL/GenBank/DDBJ databases">
        <title>Tropical sea cucumber genome reveals ecological adaptation and Cuvierian tubules defense mechanism.</title>
        <authorList>
            <person name="Chen T."/>
        </authorList>
    </citation>
    <scope>NUCLEOTIDE SEQUENCE</scope>
    <source>
        <strain evidence="2">Nanhai2018</strain>
        <tissue evidence="2">Muscle</tissue>
    </source>
</reference>
<dbReference type="GO" id="GO:0005524">
    <property type="term" value="F:ATP binding"/>
    <property type="evidence" value="ECO:0007669"/>
    <property type="project" value="InterPro"/>
</dbReference>
<gene>
    <name evidence="2" type="ORF">HOLleu_00928</name>
</gene>
<name>A0A9Q1CQ49_HOLLE</name>
<dbReference type="InterPro" id="IPR011009">
    <property type="entry name" value="Kinase-like_dom_sf"/>
</dbReference>
<dbReference type="Gene3D" id="1.10.510.10">
    <property type="entry name" value="Transferase(Phosphotransferase) domain 1"/>
    <property type="match status" value="1"/>
</dbReference>
<protein>
    <recommendedName>
        <fullName evidence="1">Protein kinase domain-containing protein</fullName>
    </recommendedName>
</protein>
<dbReference type="OrthoDB" id="6498224at2759"/>
<accession>A0A9Q1CQ49</accession>
<evidence type="ECO:0000313" key="3">
    <source>
        <dbReference type="Proteomes" id="UP001152320"/>
    </source>
</evidence>
<dbReference type="GO" id="GO:0004672">
    <property type="term" value="F:protein kinase activity"/>
    <property type="evidence" value="ECO:0007669"/>
    <property type="project" value="InterPro"/>
</dbReference>